<dbReference type="InterPro" id="IPR012337">
    <property type="entry name" value="RNaseH-like_sf"/>
</dbReference>
<dbReference type="Pfam" id="PF00570">
    <property type="entry name" value="HRDC"/>
    <property type="match status" value="1"/>
</dbReference>
<dbReference type="SUPFAM" id="SSF47819">
    <property type="entry name" value="HRDC-like"/>
    <property type="match status" value="1"/>
</dbReference>
<dbReference type="Proteomes" id="UP000216004">
    <property type="component" value="Unassembled WGS sequence"/>
</dbReference>
<dbReference type="InterPro" id="IPR002562">
    <property type="entry name" value="3'-5'_exonuclease_dom"/>
</dbReference>
<keyword evidence="4" id="KW-1185">Reference proteome</keyword>
<dbReference type="GO" id="GO:0006139">
    <property type="term" value="P:nucleobase-containing compound metabolic process"/>
    <property type="evidence" value="ECO:0007669"/>
    <property type="project" value="InterPro"/>
</dbReference>
<dbReference type="OrthoDB" id="144122at2"/>
<protein>
    <submittedName>
        <fullName evidence="3">Ribonuclease D</fullName>
    </submittedName>
</protein>
<evidence type="ECO:0000313" key="4">
    <source>
        <dbReference type="Proteomes" id="UP000216004"/>
    </source>
</evidence>
<dbReference type="InterPro" id="IPR051086">
    <property type="entry name" value="RNase_D-like"/>
</dbReference>
<name>A0A261EVT5_9BIFI</name>
<dbReference type="PROSITE" id="PS50967">
    <property type="entry name" value="HRDC"/>
    <property type="match status" value="1"/>
</dbReference>
<dbReference type="Pfam" id="PF18305">
    <property type="entry name" value="DNA_pol_A_exoN"/>
    <property type="match status" value="1"/>
</dbReference>
<evidence type="ECO:0000256" key="1">
    <source>
        <dbReference type="SAM" id="MobiDB-lite"/>
    </source>
</evidence>
<dbReference type="GO" id="GO:0008408">
    <property type="term" value="F:3'-5' exonuclease activity"/>
    <property type="evidence" value="ECO:0007669"/>
    <property type="project" value="InterPro"/>
</dbReference>
<dbReference type="GO" id="GO:0003676">
    <property type="term" value="F:nucleic acid binding"/>
    <property type="evidence" value="ECO:0007669"/>
    <property type="project" value="InterPro"/>
</dbReference>
<proteinExistence type="predicted"/>
<dbReference type="InterPro" id="IPR010997">
    <property type="entry name" value="HRDC-like_sf"/>
</dbReference>
<dbReference type="PANTHER" id="PTHR47649:SF1">
    <property type="entry name" value="RIBONUCLEASE D"/>
    <property type="match status" value="1"/>
</dbReference>
<evidence type="ECO:0000313" key="3">
    <source>
        <dbReference type="EMBL" id="OZG50962.1"/>
    </source>
</evidence>
<dbReference type="PANTHER" id="PTHR47649">
    <property type="entry name" value="RIBONUCLEASE D"/>
    <property type="match status" value="1"/>
</dbReference>
<reference evidence="3 4" key="1">
    <citation type="journal article" date="2017" name="BMC Genomics">
        <title>Comparative genomic and phylogenomic analyses of the Bifidobacteriaceae family.</title>
        <authorList>
            <person name="Lugli G.A."/>
            <person name="Milani C."/>
            <person name="Turroni F."/>
            <person name="Duranti S."/>
            <person name="Mancabelli L."/>
            <person name="Mangifesta M."/>
            <person name="Ferrario C."/>
            <person name="Modesto M."/>
            <person name="Mattarelli P."/>
            <person name="Jiri K."/>
            <person name="van Sinderen D."/>
            <person name="Ventura M."/>
        </authorList>
    </citation>
    <scope>NUCLEOTIDE SEQUENCE [LARGE SCALE GENOMIC DNA]</scope>
    <source>
        <strain evidence="3 4">DSM 22924</strain>
    </source>
</reference>
<dbReference type="InterPro" id="IPR044876">
    <property type="entry name" value="HRDC_dom_sf"/>
</dbReference>
<dbReference type="GO" id="GO:0000166">
    <property type="term" value="F:nucleotide binding"/>
    <property type="evidence" value="ECO:0007669"/>
    <property type="project" value="InterPro"/>
</dbReference>
<dbReference type="InterPro" id="IPR002121">
    <property type="entry name" value="HRDC_dom"/>
</dbReference>
<dbReference type="Pfam" id="PF01612">
    <property type="entry name" value="DNA_pol_A_exo1"/>
    <property type="match status" value="1"/>
</dbReference>
<sequence>MAQDHKPKLLAEPGGGVPPVIDTISSFQSFCCEYAQSEGPIAADAERASGFRYGQQDYLVQFKRSGAGIALVDPVAIRQQGGSWSSFNTAIGSATWIIHDSRQDLPGFLDLGLQPKALFDTELAARMLGLRHVSLSAVTEHYLDITLAKEHSAADWSYRPLPRDWRNYAALDVELLIELEDAMREDLRHQGKEEWADQEFEWLMKVGGARREPGPQPWRHISHITSLRNDRVGLAVARALWIKRDLLAREYDIAPSLLLADSSIIEAARLKPRNGREFRSIRCLNERVHMHNGGEQDKMFARYAPIQRNVKPSVWKQVIVEALHLDEDELPRPPERQPDHSEEGKGPRSMKIWKRHPDRYARLCAVREAVAAIGQTYSMPTDVIIKPQYLRDLCWTDEPHERDVEAFLLEEHARPWQVSLVSESVSRAMM</sequence>
<dbReference type="Gene3D" id="1.10.150.80">
    <property type="entry name" value="HRDC domain"/>
    <property type="match status" value="2"/>
</dbReference>
<dbReference type="InterPro" id="IPR036397">
    <property type="entry name" value="RNaseH_sf"/>
</dbReference>
<dbReference type="InterPro" id="IPR041605">
    <property type="entry name" value="Exo_C"/>
</dbReference>
<comment type="caution">
    <text evidence="3">The sequence shown here is derived from an EMBL/GenBank/DDBJ whole genome shotgun (WGS) entry which is preliminary data.</text>
</comment>
<dbReference type="RefSeq" id="WP_094722200.1">
    <property type="nucleotide sequence ID" value="NZ_MWWS01000002.1"/>
</dbReference>
<feature type="domain" description="HRDC" evidence="2">
    <location>
        <begin position="230"/>
        <end position="310"/>
    </location>
</feature>
<organism evidence="3 4">
    <name type="scientific">Bombiscardovia coagulans</name>
    <dbReference type="NCBI Taxonomy" id="686666"/>
    <lineage>
        <taxon>Bacteria</taxon>
        <taxon>Bacillati</taxon>
        <taxon>Actinomycetota</taxon>
        <taxon>Actinomycetes</taxon>
        <taxon>Bifidobacteriales</taxon>
        <taxon>Bifidobacteriaceae</taxon>
        <taxon>Bombiscardovia</taxon>
    </lineage>
</organism>
<dbReference type="AlphaFoldDB" id="A0A261EVT5"/>
<feature type="region of interest" description="Disordered" evidence="1">
    <location>
        <begin position="327"/>
        <end position="350"/>
    </location>
</feature>
<feature type="compositionally biased region" description="Basic and acidic residues" evidence="1">
    <location>
        <begin position="330"/>
        <end position="346"/>
    </location>
</feature>
<dbReference type="EMBL" id="MWWS01000002">
    <property type="protein sequence ID" value="OZG50962.1"/>
    <property type="molecule type" value="Genomic_DNA"/>
</dbReference>
<gene>
    <name evidence="3" type="ORF">BOCO_0148</name>
</gene>
<dbReference type="Gene3D" id="3.30.420.10">
    <property type="entry name" value="Ribonuclease H-like superfamily/Ribonuclease H"/>
    <property type="match status" value="1"/>
</dbReference>
<accession>A0A261EVT5</accession>
<dbReference type="SMART" id="SM00474">
    <property type="entry name" value="35EXOc"/>
    <property type="match status" value="1"/>
</dbReference>
<evidence type="ECO:0000259" key="2">
    <source>
        <dbReference type="PROSITE" id="PS50967"/>
    </source>
</evidence>
<dbReference type="SUPFAM" id="SSF53098">
    <property type="entry name" value="Ribonuclease H-like"/>
    <property type="match status" value="1"/>
</dbReference>